<keyword evidence="2" id="KW-1185">Reference proteome</keyword>
<evidence type="ECO:0000313" key="2">
    <source>
        <dbReference type="Proteomes" id="UP001142400"/>
    </source>
</evidence>
<organism evidence="1 2">
    <name type="scientific">Streptomyces malaysiensis subsp. samsunensis</name>
    <dbReference type="NCBI Taxonomy" id="459658"/>
    <lineage>
        <taxon>Bacteria</taxon>
        <taxon>Bacillati</taxon>
        <taxon>Actinomycetota</taxon>
        <taxon>Actinomycetes</taxon>
        <taxon>Kitasatosporales</taxon>
        <taxon>Streptomycetaceae</taxon>
        <taxon>Streptomyces</taxon>
        <taxon>Streptomyces violaceusniger group</taxon>
    </lineage>
</organism>
<name>A0A9X2LW95_STRMQ</name>
<dbReference type="EMBL" id="JANIIC010000027">
    <property type="protein sequence ID" value="MCQ8831740.1"/>
    <property type="molecule type" value="Genomic_DNA"/>
</dbReference>
<comment type="caution">
    <text evidence="1">The sequence shown here is derived from an EMBL/GenBank/DDBJ whole genome shotgun (WGS) entry which is preliminary data.</text>
</comment>
<sequence length="69" mass="7526">RTRSTRMNEGDEFAIALHADDGTLIVGIRPDGSIQQGPNYRPDEAAREFWDAVTRAAHSAAPWTEGTDG</sequence>
<protein>
    <submittedName>
        <fullName evidence="1">Uncharacterized protein</fullName>
    </submittedName>
</protein>
<dbReference type="RefSeq" id="WP_257632621.1">
    <property type="nucleotide sequence ID" value="NZ_JANIIC010000027.1"/>
</dbReference>
<reference evidence="1" key="1">
    <citation type="submission" date="2022-06" db="EMBL/GenBank/DDBJ databases">
        <title>WGS of actinobacteria.</title>
        <authorList>
            <person name="Thawai C."/>
        </authorList>
    </citation>
    <scope>NUCLEOTIDE SEQUENCE</scope>
    <source>
        <strain evidence="1">DSM 42010</strain>
    </source>
</reference>
<feature type="non-terminal residue" evidence="1">
    <location>
        <position position="1"/>
    </location>
</feature>
<accession>A0A9X2LW95</accession>
<dbReference type="Proteomes" id="UP001142400">
    <property type="component" value="Unassembled WGS sequence"/>
</dbReference>
<evidence type="ECO:0000313" key="1">
    <source>
        <dbReference type="EMBL" id="MCQ8831740.1"/>
    </source>
</evidence>
<gene>
    <name evidence="1" type="ORF">NQU54_22390</name>
</gene>
<proteinExistence type="predicted"/>
<dbReference type="AlphaFoldDB" id="A0A9X2LW95"/>